<dbReference type="InterPro" id="IPR036873">
    <property type="entry name" value="Rhodanese-like_dom_sf"/>
</dbReference>
<evidence type="ECO:0000313" key="2">
    <source>
        <dbReference type="EMBL" id="STD20435.1"/>
    </source>
</evidence>
<dbReference type="Gene3D" id="3.40.250.10">
    <property type="entry name" value="Rhodanese-like domain"/>
    <property type="match status" value="1"/>
</dbReference>
<name>A0A376FCM7_ENTAS</name>
<dbReference type="STRING" id="640513.Entas_2123"/>
<reference evidence="2 3" key="1">
    <citation type="submission" date="2018-06" db="EMBL/GenBank/DDBJ databases">
        <authorList>
            <consortium name="Pathogen Informatics"/>
            <person name="Doyle S."/>
        </authorList>
    </citation>
    <scope>NUCLEOTIDE SEQUENCE [LARGE SCALE GENOMIC DNA]</scope>
    <source>
        <strain evidence="2 3">NCTC12123</strain>
    </source>
</reference>
<organism evidence="2 3">
    <name type="scientific">Enterobacter asburiae</name>
    <dbReference type="NCBI Taxonomy" id="61645"/>
    <lineage>
        <taxon>Bacteria</taxon>
        <taxon>Pseudomonadati</taxon>
        <taxon>Pseudomonadota</taxon>
        <taxon>Gammaproteobacteria</taxon>
        <taxon>Enterobacterales</taxon>
        <taxon>Enterobacteriaceae</taxon>
        <taxon>Enterobacter</taxon>
        <taxon>Enterobacter cloacae complex</taxon>
    </lineage>
</organism>
<gene>
    <name evidence="2" type="ORF">NCTC12123_01947</name>
</gene>
<evidence type="ECO:0000313" key="3">
    <source>
        <dbReference type="Proteomes" id="UP000255163"/>
    </source>
</evidence>
<dbReference type="PROSITE" id="PS50206">
    <property type="entry name" value="RHODANESE_3"/>
    <property type="match status" value="1"/>
</dbReference>
<dbReference type="EMBL" id="UFYI01000007">
    <property type="protein sequence ID" value="STD20435.1"/>
    <property type="molecule type" value="Genomic_DNA"/>
</dbReference>
<evidence type="ECO:0000259" key="1">
    <source>
        <dbReference type="PROSITE" id="PS50206"/>
    </source>
</evidence>
<protein>
    <submittedName>
        <fullName evidence="2">Rhodanese domain-containing protein</fullName>
    </submittedName>
</protein>
<accession>A0A376FCM7</accession>
<dbReference type="InterPro" id="IPR001763">
    <property type="entry name" value="Rhodanese-like_dom"/>
</dbReference>
<feature type="domain" description="Rhodanese" evidence="1">
    <location>
        <begin position="39"/>
        <end position="103"/>
    </location>
</feature>
<dbReference type="SUPFAM" id="SSF52821">
    <property type="entry name" value="Rhodanese/Cell cycle control phosphatase"/>
    <property type="match status" value="1"/>
</dbReference>
<dbReference type="AlphaFoldDB" id="A0A376FCM7"/>
<dbReference type="Proteomes" id="UP000255163">
    <property type="component" value="Unassembled WGS sequence"/>
</dbReference>
<sequence>MSYVTEFPAAEPQEAVTHFLRRLSVETDCADVHHAIVNHEQDFVLLHVVGSPEQFCPPSHVPGSLHLPRSQITAERMAEWPEGTLFVVYCAGPHCNGADRAAAQAGAPRAAGQNQCSGGDHRMGRMKSSPLPAAKLPSRCEHEFFSTPVKFSRLPEQDRYDIFFGHLDIQKSKASNDELSLRAIIAGRPRRFPCNDTMPRTAPM</sequence>
<proteinExistence type="predicted"/>